<reference evidence="2 3" key="1">
    <citation type="submission" date="2024-09" db="EMBL/GenBank/DDBJ databases">
        <title>Chromosome-scale assembly of Riccia fluitans.</title>
        <authorList>
            <person name="Paukszto L."/>
            <person name="Sawicki J."/>
            <person name="Karawczyk K."/>
            <person name="Piernik-Szablinska J."/>
            <person name="Szczecinska M."/>
            <person name="Mazdziarz M."/>
        </authorList>
    </citation>
    <scope>NUCLEOTIDE SEQUENCE [LARGE SCALE GENOMIC DNA]</scope>
    <source>
        <strain evidence="2">Rf_01</strain>
        <tissue evidence="2">Aerial parts of the thallus</tissue>
    </source>
</reference>
<evidence type="ECO:0000256" key="1">
    <source>
        <dbReference type="SAM" id="MobiDB-lite"/>
    </source>
</evidence>
<evidence type="ECO:0000313" key="2">
    <source>
        <dbReference type="EMBL" id="KAL2610459.1"/>
    </source>
</evidence>
<feature type="region of interest" description="Disordered" evidence="1">
    <location>
        <begin position="87"/>
        <end position="106"/>
    </location>
</feature>
<dbReference type="EMBL" id="JBHFFA010000008">
    <property type="protein sequence ID" value="KAL2610459.1"/>
    <property type="molecule type" value="Genomic_DNA"/>
</dbReference>
<dbReference type="Proteomes" id="UP001605036">
    <property type="component" value="Unassembled WGS sequence"/>
</dbReference>
<name>A0ABD1XNF4_9MARC</name>
<sequence>MAQSEWHVWELGRQERKEVKRRIVSSFSSSSCSERSFQSQHAGACEKERRRSSVMLCLIGRMSLVVIRSPAFLHRCGGASLFLLCSDGGGEGRGGGEETEESRIER</sequence>
<accession>A0ABD1XNF4</accession>
<keyword evidence="3" id="KW-1185">Reference proteome</keyword>
<dbReference type="AlphaFoldDB" id="A0ABD1XNF4"/>
<protein>
    <submittedName>
        <fullName evidence="2">Uncharacterized protein</fullName>
    </submittedName>
</protein>
<proteinExistence type="predicted"/>
<gene>
    <name evidence="2" type="ORF">R1flu_029032</name>
</gene>
<comment type="caution">
    <text evidence="2">The sequence shown here is derived from an EMBL/GenBank/DDBJ whole genome shotgun (WGS) entry which is preliminary data.</text>
</comment>
<organism evidence="2 3">
    <name type="scientific">Riccia fluitans</name>
    <dbReference type="NCBI Taxonomy" id="41844"/>
    <lineage>
        <taxon>Eukaryota</taxon>
        <taxon>Viridiplantae</taxon>
        <taxon>Streptophyta</taxon>
        <taxon>Embryophyta</taxon>
        <taxon>Marchantiophyta</taxon>
        <taxon>Marchantiopsida</taxon>
        <taxon>Marchantiidae</taxon>
        <taxon>Marchantiales</taxon>
        <taxon>Ricciaceae</taxon>
        <taxon>Riccia</taxon>
    </lineage>
</organism>
<evidence type="ECO:0000313" key="3">
    <source>
        <dbReference type="Proteomes" id="UP001605036"/>
    </source>
</evidence>